<keyword evidence="2" id="KW-1003">Cell membrane</keyword>
<keyword evidence="8" id="KW-0894">Sodium channel</keyword>
<comment type="caution">
    <text evidence="8">Lacks conserved residue(s) required for the propagation of feature annotation.</text>
</comment>
<keyword evidence="6 8" id="KW-0472">Membrane</keyword>
<dbReference type="EMBL" id="CALNXK010000065">
    <property type="protein sequence ID" value="CAH3140850.1"/>
    <property type="molecule type" value="Genomic_DNA"/>
</dbReference>
<feature type="domain" description="Ion transport" evidence="10">
    <location>
        <begin position="1241"/>
        <end position="1415"/>
    </location>
</feature>
<dbReference type="InterPro" id="IPR001696">
    <property type="entry name" value="Na_channel_asu"/>
</dbReference>
<feature type="transmembrane region" description="Helical" evidence="8">
    <location>
        <begin position="599"/>
        <end position="617"/>
    </location>
</feature>
<keyword evidence="7" id="KW-1015">Disulfide bond</keyword>
<feature type="transmembrane region" description="Helical" evidence="8">
    <location>
        <begin position="247"/>
        <end position="270"/>
    </location>
</feature>
<dbReference type="SUPFAM" id="SSF81324">
    <property type="entry name" value="Voltage-gated potassium channels"/>
    <property type="match status" value="4"/>
</dbReference>
<feature type="domain" description="Ion transport" evidence="10">
    <location>
        <begin position="185"/>
        <end position="458"/>
    </location>
</feature>
<dbReference type="PANTHER" id="PTHR10037">
    <property type="entry name" value="VOLTAGE-GATED CATION CHANNEL CALCIUM AND SODIUM"/>
    <property type="match status" value="1"/>
</dbReference>
<feature type="coiled-coil region" evidence="9">
    <location>
        <begin position="452"/>
        <end position="482"/>
    </location>
</feature>
<gene>
    <name evidence="11" type="ORF">PLOB_00041411</name>
</gene>
<comment type="caution">
    <text evidence="11">The sequence shown here is derived from an EMBL/GenBank/DDBJ whole genome shotgun (WGS) entry which is preliminary data.</text>
</comment>
<dbReference type="InterPro" id="IPR044564">
    <property type="entry name" value="Na_chnl_inactivation_gate"/>
</dbReference>
<keyword evidence="8" id="KW-0406">Ion transport</keyword>
<feature type="transmembrane region" description="Helical" evidence="8">
    <location>
        <begin position="305"/>
        <end position="325"/>
    </location>
</feature>
<dbReference type="Pfam" id="PF00520">
    <property type="entry name" value="Ion_trans"/>
    <property type="match status" value="4"/>
</dbReference>
<dbReference type="Gene3D" id="1.10.287.70">
    <property type="match status" value="4"/>
</dbReference>
<evidence type="ECO:0000256" key="7">
    <source>
        <dbReference type="ARBA" id="ARBA00023157"/>
    </source>
</evidence>
<feature type="transmembrane region" description="Helical" evidence="8">
    <location>
        <begin position="568"/>
        <end position="587"/>
    </location>
</feature>
<comment type="subcellular location">
    <subcellularLocation>
        <location evidence="1 8">Cell membrane</location>
        <topology evidence="1 8">Multi-pass membrane protein</topology>
    </subcellularLocation>
</comment>
<feature type="transmembrane region" description="Helical" evidence="8">
    <location>
        <begin position="187"/>
        <end position="205"/>
    </location>
</feature>
<evidence type="ECO:0000256" key="8">
    <source>
        <dbReference type="RuleBase" id="RU361132"/>
    </source>
</evidence>
<keyword evidence="8" id="KW-0813">Transport</keyword>
<accession>A0ABN8PCD4</accession>
<evidence type="ECO:0000313" key="11">
    <source>
        <dbReference type="EMBL" id="CAH3140850.1"/>
    </source>
</evidence>
<organism evidence="11 12">
    <name type="scientific">Porites lobata</name>
    <dbReference type="NCBI Taxonomy" id="104759"/>
    <lineage>
        <taxon>Eukaryota</taxon>
        <taxon>Metazoa</taxon>
        <taxon>Cnidaria</taxon>
        <taxon>Anthozoa</taxon>
        <taxon>Hexacorallia</taxon>
        <taxon>Scleractinia</taxon>
        <taxon>Fungiina</taxon>
        <taxon>Poritidae</taxon>
        <taxon>Porites</taxon>
    </lineage>
</organism>
<dbReference type="Gene3D" id="1.10.238.10">
    <property type="entry name" value="EF-hand"/>
    <property type="match status" value="1"/>
</dbReference>
<evidence type="ECO:0000256" key="2">
    <source>
        <dbReference type="ARBA" id="ARBA00022475"/>
    </source>
</evidence>
<feature type="domain" description="Ion transport" evidence="10">
    <location>
        <begin position="569"/>
        <end position="796"/>
    </location>
</feature>
<name>A0ABN8PCD4_9CNID</name>
<evidence type="ECO:0000259" key="10">
    <source>
        <dbReference type="Pfam" id="PF00520"/>
    </source>
</evidence>
<dbReference type="InterPro" id="IPR005821">
    <property type="entry name" value="Ion_trans_dom"/>
</dbReference>
<feature type="transmembrane region" description="Helical" evidence="8">
    <location>
        <begin position="1382"/>
        <end position="1406"/>
    </location>
</feature>
<comment type="similarity">
    <text evidence="8">Belongs to the sodium channel (TC 1.A.1.10) family.</text>
</comment>
<feature type="transmembrane region" description="Helical" evidence="8">
    <location>
        <begin position="1161"/>
        <end position="1185"/>
    </location>
</feature>
<keyword evidence="3 8" id="KW-0812">Transmembrane</keyword>
<keyword evidence="4" id="KW-0677">Repeat</keyword>
<evidence type="ECO:0000256" key="9">
    <source>
        <dbReference type="SAM" id="Coils"/>
    </source>
</evidence>
<keyword evidence="5 8" id="KW-1133">Transmembrane helix</keyword>
<dbReference type="Gene3D" id="1.20.120.350">
    <property type="entry name" value="Voltage-gated potassium channels. Chain C"/>
    <property type="match status" value="3"/>
</dbReference>
<protein>
    <recommendedName>
        <fullName evidence="8">Sodium channel protein</fullName>
    </recommendedName>
</protein>
<feature type="transmembrane region" description="Helical" evidence="8">
    <location>
        <begin position="932"/>
        <end position="952"/>
    </location>
</feature>
<evidence type="ECO:0000256" key="4">
    <source>
        <dbReference type="ARBA" id="ARBA00022737"/>
    </source>
</evidence>
<dbReference type="Proteomes" id="UP001159405">
    <property type="component" value="Unassembled WGS sequence"/>
</dbReference>
<feature type="transmembrane region" description="Helical" evidence="8">
    <location>
        <begin position="766"/>
        <end position="791"/>
    </location>
</feature>
<feature type="domain" description="Ion transport" evidence="10">
    <location>
        <begin position="927"/>
        <end position="1194"/>
    </location>
</feature>
<evidence type="ECO:0000256" key="6">
    <source>
        <dbReference type="ARBA" id="ARBA00023136"/>
    </source>
</evidence>
<evidence type="ECO:0000256" key="3">
    <source>
        <dbReference type="ARBA" id="ARBA00022692"/>
    </source>
</evidence>
<feature type="transmembrane region" description="Helical" evidence="8">
    <location>
        <begin position="693"/>
        <end position="713"/>
    </location>
</feature>
<sequence>MTAFCKEAFKILALPTIAEFSYNFTANDWDLDVRECYLDQKLYNMLTGIEDNTSLTDVSSRDKTTPSSRRRKKVVTFASMAELAEIQALAACETDSQCSESGKTPSLDETTLQALQDPRLFLNMPLEDYDATCGNVPADDTFLVLRQHGTNSLAHQVFRFNKARSMWLFGPLQPLRLWAISLVTNQYFELLVIIVILINCVFLALKHPPEEIEYVFTSIYTTEMLLKIVSRGFVFHSYAYLRDPWNWLDFIVVALAYITMAPNIANFTAIRTVRVLRALRTISVISGLRAMVNTLLRSLKLLSDVLVLFLFFLVVMALIGLQLFVGELRSKCVLNVPSNLTVDLMEYIRNESVWYLRHGEAVICGNSSWAGSCPANYTCMANAGPNPDHGFTSFDNIGWALLMAFQILTMDYWENLYNKVVKALGVWYVFYFVITIFFCSFYLLNLVLAVVYMSYEKEMESIEQEERRKELMKKTAASYTADSGTLKNLRPLRKLRKTKEAMVEVTQTACIVTDVPDIENEHKRNQKTLVERVCDCFRYVNTKCESCLGRIPFVKSLRKRMRTVAECAAFDAVIIGVIMLNTIVLALYHHGIEKKFEKVLDLCNMVFTIIFVAEMIWKVIAFGPVGYVKSRWNILDAFIVIASVAGYLTESGGSFSIFRSLRLFRVLNLAQSWKTMAKLVTAITKSVGPVGNITLILGVIIYIFAVVGIKVFGDAYTTDKFGTDGVPRWNFNNFWHAFMMMFRVLCGEWIEPLWDCMRATNPMAILFFLPAFVIGNFIVLNLFIALLLSAFDTEDDDNNLDEDEGNNSRLKKLIKRFTKTKKTRLFVATFKERYKLYEVQLLESNLAAHGTPLRKPYRGGSVRTSGSFQEGRGEIVSTVSQSPKGIPPKYIVEVDDCLPECCMLPVFSRQHFKWLKFRCSIRCLVEHKYLEWFILFTVMFSSFVLVFEDIHLPERPLLEKALGILNYFFAAVFSLEFLLKVIGLGVVKYFSSVWNCLDAFIVAISLACLSDNKQLSVFRSLRTLRALRPLRAISRMEGMKVVINALFAAIPGIGNVLVVSLLFWLIFSILGVQLFSGKFQSCVDNDGKRLPASLVPNKTECLRFPEKYTWRNSDVNFDNVLNGFLTLFQVATFEGWIDIMHMAVDSTKVDQQPVDDNNMIAYIYFVAFIILGSFFVLNLFVGVVIDNFNSLKKKYEEISSMGMLLTESQRKWVNFLKEAAKKKPVSKGIRPKVGPIVFTGVVLDEISSKDTVVNPSLLRVMRIFRIARLLRVLEFAKGIRQLLVALMISLPALFNIGTLLFLVIFIYAIIGMSAFGRVKKEGNNLDDIVNFETFGNSMMLLFRLSTGSGWNDVVSSLSIQPPNCDPGYHGYPKGNCGSPFGAAAYLISYIVIVFMIIVNMYIAVILENVNRAHENDDFAITKEDFDGYYRKWAAFVPNGKQFIPLDQLSDFVDGLEKPFRVSKPNEARLRQLDITIRAGELIHCFDLLKALVRSTLEEHGESPDVFEEITVRMEAEFTKSIGRKHSIAILGSTQTKFKCDEPNEVAL</sequence>
<feature type="transmembrane region" description="Helical" evidence="8">
    <location>
        <begin position="1282"/>
        <end position="1310"/>
    </location>
</feature>
<dbReference type="PANTHER" id="PTHR10037:SF62">
    <property type="entry name" value="SODIUM CHANNEL PROTEIN 60E"/>
    <property type="match status" value="1"/>
</dbReference>
<reference evidence="11 12" key="1">
    <citation type="submission" date="2022-05" db="EMBL/GenBank/DDBJ databases">
        <authorList>
            <consortium name="Genoscope - CEA"/>
            <person name="William W."/>
        </authorList>
    </citation>
    <scope>NUCLEOTIDE SEQUENCE [LARGE SCALE GENOMIC DNA]</scope>
</reference>
<dbReference type="PRINTS" id="PR00170">
    <property type="entry name" value="NACHANNEL"/>
</dbReference>
<keyword evidence="12" id="KW-1185">Reference proteome</keyword>
<feature type="transmembrane region" description="Helical" evidence="8">
    <location>
        <begin position="425"/>
        <end position="455"/>
    </location>
</feature>
<dbReference type="InterPro" id="IPR027359">
    <property type="entry name" value="Volt_channel_dom_sf"/>
</dbReference>
<feature type="transmembrane region" description="Helical" evidence="8">
    <location>
        <begin position="964"/>
        <end position="983"/>
    </location>
</feature>
<keyword evidence="8" id="KW-0851">Voltage-gated channel</keyword>
<feature type="transmembrane region" description="Helical" evidence="8">
    <location>
        <begin position="1041"/>
        <end position="1067"/>
    </location>
</feature>
<comment type="function">
    <text evidence="8">Mediates the voltage-dependent sodium ion permeability of excitable membranes. Assuming opened or closed conformations in response to the voltage difference across the membrane, the protein forms a sodium-selective channel through which Na(+) ions may pass in accordance with their electrochemical gradient.</text>
</comment>
<dbReference type="InterPro" id="IPR043203">
    <property type="entry name" value="VGCC_Ca_Na"/>
</dbReference>
<keyword evidence="9" id="KW-0175">Coiled coil</keyword>
<evidence type="ECO:0000313" key="12">
    <source>
        <dbReference type="Proteomes" id="UP001159405"/>
    </source>
</evidence>
<keyword evidence="8" id="KW-0739">Sodium transport</keyword>
<dbReference type="CDD" id="cd13433">
    <property type="entry name" value="Na_channel_gate"/>
    <property type="match status" value="1"/>
</dbReference>
<proteinExistence type="inferred from homology"/>
<evidence type="ECO:0000256" key="1">
    <source>
        <dbReference type="ARBA" id="ARBA00004651"/>
    </source>
</evidence>
<evidence type="ECO:0000256" key="5">
    <source>
        <dbReference type="ARBA" id="ARBA00022989"/>
    </source>
</evidence>
<keyword evidence="8" id="KW-0915">Sodium</keyword>
<keyword evidence="8" id="KW-0407">Ion channel</keyword>